<sequence>MASRRSSGRQGARRVRNNIASAEREDDEQQEVDSGQHKPLPTPRGRDGGQQAVAAEAAAQERQRLMQVFGSYPAQQASGSGTSSRPPPTASQSKSKAT</sequence>
<gene>
    <name evidence="1" type="ORF">IWW38_005530</name>
</gene>
<name>A0ACC1LVC8_9FUNG</name>
<evidence type="ECO:0000313" key="1">
    <source>
        <dbReference type="EMBL" id="KAJ2883570.1"/>
    </source>
</evidence>
<proteinExistence type="predicted"/>
<keyword evidence="2" id="KW-1185">Reference proteome</keyword>
<dbReference type="EMBL" id="JANBVB010002632">
    <property type="protein sequence ID" value="KAJ2883570.1"/>
    <property type="molecule type" value="Genomic_DNA"/>
</dbReference>
<dbReference type="Proteomes" id="UP001139981">
    <property type="component" value="Unassembled WGS sequence"/>
</dbReference>
<reference evidence="1" key="1">
    <citation type="submission" date="2022-07" db="EMBL/GenBank/DDBJ databases">
        <title>Phylogenomic reconstructions and comparative analyses of Kickxellomycotina fungi.</title>
        <authorList>
            <person name="Reynolds N.K."/>
            <person name="Stajich J.E."/>
            <person name="Barry K."/>
            <person name="Grigoriev I.V."/>
            <person name="Crous P."/>
            <person name="Smith M.E."/>
        </authorList>
    </citation>
    <scope>NUCLEOTIDE SEQUENCE</scope>
    <source>
        <strain evidence="1">CBS 190363</strain>
    </source>
</reference>
<comment type="caution">
    <text evidence="1">The sequence shown here is derived from an EMBL/GenBank/DDBJ whole genome shotgun (WGS) entry which is preliminary data.</text>
</comment>
<protein>
    <submittedName>
        <fullName evidence="1">Uncharacterized protein</fullName>
    </submittedName>
</protein>
<feature type="non-terminal residue" evidence="1">
    <location>
        <position position="98"/>
    </location>
</feature>
<evidence type="ECO:0000313" key="2">
    <source>
        <dbReference type="Proteomes" id="UP001139981"/>
    </source>
</evidence>
<organism evidence="1 2">
    <name type="scientific">Coemansia aciculifera</name>
    <dbReference type="NCBI Taxonomy" id="417176"/>
    <lineage>
        <taxon>Eukaryota</taxon>
        <taxon>Fungi</taxon>
        <taxon>Fungi incertae sedis</taxon>
        <taxon>Zoopagomycota</taxon>
        <taxon>Kickxellomycotina</taxon>
        <taxon>Kickxellomycetes</taxon>
        <taxon>Kickxellales</taxon>
        <taxon>Kickxellaceae</taxon>
        <taxon>Coemansia</taxon>
    </lineage>
</organism>
<accession>A0ACC1LVC8</accession>